<protein>
    <submittedName>
        <fullName evidence="1">Uncharacterized protein</fullName>
    </submittedName>
</protein>
<dbReference type="AlphaFoldDB" id="A0A226WM83"/>
<comment type="caution">
    <text evidence="1">The sequence shown here is derived from an EMBL/GenBank/DDBJ whole genome shotgun (WGS) entry which is preliminary data.</text>
</comment>
<sequence length="85" mass="9433">MASEQTGDELQHGGFSPKNFRESDALLLGGYSVFVPHRQVRHGSGAKLSDQYMNGLPLLRRLSNVLQSVLRGEGFTMTQQHAGRY</sequence>
<gene>
    <name evidence="1" type="ORF">BSU04_42420</name>
</gene>
<dbReference type="EMBL" id="MTHB01000278">
    <property type="protein sequence ID" value="OXC72282.1"/>
    <property type="molecule type" value="Genomic_DNA"/>
</dbReference>
<dbReference type="Proteomes" id="UP000214720">
    <property type="component" value="Unassembled WGS sequence"/>
</dbReference>
<name>A0A226WM83_CABSO</name>
<organism evidence="1">
    <name type="scientific">Caballeronia sordidicola</name>
    <name type="common">Burkholderia sordidicola</name>
    <dbReference type="NCBI Taxonomy" id="196367"/>
    <lineage>
        <taxon>Bacteria</taxon>
        <taxon>Pseudomonadati</taxon>
        <taxon>Pseudomonadota</taxon>
        <taxon>Betaproteobacteria</taxon>
        <taxon>Burkholderiales</taxon>
        <taxon>Burkholderiaceae</taxon>
        <taxon>Caballeronia</taxon>
    </lineage>
</organism>
<proteinExistence type="predicted"/>
<evidence type="ECO:0000313" key="1">
    <source>
        <dbReference type="EMBL" id="OXC72282.1"/>
    </source>
</evidence>
<accession>A0A226WM83</accession>
<reference evidence="1" key="1">
    <citation type="submission" date="2017-01" db="EMBL/GenBank/DDBJ databases">
        <authorList>
            <person name="Mah S.A."/>
            <person name="Swanson W.J."/>
            <person name="Moy G.W."/>
            <person name="Vacquier V.D."/>
        </authorList>
    </citation>
    <scope>NUCLEOTIDE SEQUENCE</scope>
    <source>
        <strain evidence="1">PAMC 26633</strain>
    </source>
</reference>